<evidence type="ECO:0000313" key="7">
    <source>
        <dbReference type="Proteomes" id="UP001338125"/>
    </source>
</evidence>
<dbReference type="PANTHER" id="PTHR21008:SF1">
    <property type="entry name" value="25S RRNA (ADENINE(2142)-N(1))-METHYLTRANSFERASE"/>
    <property type="match status" value="1"/>
</dbReference>
<evidence type="ECO:0000313" key="6">
    <source>
        <dbReference type="EMBL" id="KAK5997410.1"/>
    </source>
</evidence>
<dbReference type="GO" id="GO:0008168">
    <property type="term" value="F:methyltransferase activity"/>
    <property type="evidence" value="ECO:0007669"/>
    <property type="project" value="UniProtKB-KW"/>
</dbReference>
<evidence type="ECO:0000256" key="4">
    <source>
        <dbReference type="HAMAP-Rule" id="MF_03044"/>
    </source>
</evidence>
<evidence type="ECO:0000256" key="1">
    <source>
        <dbReference type="ARBA" id="ARBA00022603"/>
    </source>
</evidence>
<comment type="function">
    <text evidence="4">S-adenosyl-L-methionine-dependent methyltransferase that specifically methylates the N(1) position of an adenine present in helix 65 in 25S rRNA.</text>
</comment>
<keyword evidence="4" id="KW-0539">Nucleus</keyword>
<dbReference type="GO" id="GO:0032259">
    <property type="term" value="P:methylation"/>
    <property type="evidence" value="ECO:0007669"/>
    <property type="project" value="UniProtKB-KW"/>
</dbReference>
<proteinExistence type="inferred from homology"/>
<name>A0ABR0T080_9HYPO</name>
<feature type="binding site" evidence="4">
    <location>
        <position position="152"/>
    </location>
    <ligand>
        <name>S-adenosyl-L-methionine</name>
        <dbReference type="ChEBI" id="CHEBI:59789"/>
    </ligand>
</feature>
<dbReference type="InterPro" id="IPR029063">
    <property type="entry name" value="SAM-dependent_MTases_sf"/>
</dbReference>
<keyword evidence="2 4" id="KW-0808">Transferase</keyword>
<dbReference type="EMBL" id="JAVFKD010000002">
    <property type="protein sequence ID" value="KAK5997410.1"/>
    <property type="molecule type" value="Genomic_DNA"/>
</dbReference>
<dbReference type="InterPro" id="IPR021867">
    <property type="entry name" value="Bmt2/SAMTOR"/>
</dbReference>
<keyword evidence="7" id="KW-1185">Reference proteome</keyword>
<keyword evidence="1 4" id="KW-0489">Methyltransferase</keyword>
<keyword evidence="3 4" id="KW-0949">S-adenosyl-L-methionine</keyword>
<dbReference type="SUPFAM" id="SSF53335">
    <property type="entry name" value="S-adenosyl-L-methionine-dependent methyltransferases"/>
    <property type="match status" value="1"/>
</dbReference>
<dbReference type="HAMAP" id="MF_03044">
    <property type="entry name" value="BMT2"/>
    <property type="match status" value="1"/>
</dbReference>
<evidence type="ECO:0000256" key="5">
    <source>
        <dbReference type="SAM" id="MobiDB-lite"/>
    </source>
</evidence>
<evidence type="ECO:0000256" key="3">
    <source>
        <dbReference type="ARBA" id="ARBA00022691"/>
    </source>
</evidence>
<comment type="similarity">
    <text evidence="4">Belongs to the BMT2 family.</text>
</comment>
<feature type="region of interest" description="Disordered" evidence="5">
    <location>
        <begin position="23"/>
        <end position="49"/>
    </location>
</feature>
<evidence type="ECO:0000256" key="2">
    <source>
        <dbReference type="ARBA" id="ARBA00022679"/>
    </source>
</evidence>
<dbReference type="EC" id="2.1.1.-" evidence="4"/>
<dbReference type="Proteomes" id="UP001338125">
    <property type="component" value="Unassembled WGS sequence"/>
</dbReference>
<dbReference type="PANTHER" id="PTHR21008">
    <property type="entry name" value="S-ADENOSYLMETHIONINE SENSOR UPSTREAM OF MTORC1-RELATED"/>
    <property type="match status" value="1"/>
</dbReference>
<feature type="binding site" evidence="4">
    <location>
        <position position="132"/>
    </location>
    <ligand>
        <name>S-adenosyl-L-methionine</name>
        <dbReference type="ChEBI" id="CHEBI:59789"/>
    </ligand>
</feature>
<protein>
    <recommendedName>
        <fullName evidence="4">25S rRNA adenine-N(1) methyltransferase</fullName>
        <ecNumber evidence="4">2.1.1.-</ecNumber>
    </recommendedName>
</protein>
<comment type="subcellular location">
    <subcellularLocation>
        <location evidence="4">Nucleus</location>
        <location evidence="4">Nucleolus</location>
    </subcellularLocation>
</comment>
<comment type="caution">
    <text evidence="6">The sequence shown here is derived from an EMBL/GenBank/DDBJ whole genome shotgun (WGS) entry which is preliminary data.</text>
</comment>
<gene>
    <name evidence="6" type="ORF">PT974_02766</name>
</gene>
<sequence length="305" mass="34317">MVWNEINEAIALSFTRNMGAQKKQSLKSLKAGRPPLAKSSRSMSRKASRTLINKHHQLEKQRVQAAVKGDKETEARVASELASLGGLDHYQKASLQGQSIDRGGDTSKVLLEWLPMKELKSQARHPHMLEVGALSTRNACSTSGIFQIEHIDLNSQEPGIKQQDFMERALPENEDETFDIISLSLVLNFVPDAAVRGQMLQRTLSFLKPTSNEKATSEPLFPCLFLVLPRSCVDNSRYCTDQRLQDIMTILGYEKVRAKKTQKLDYSLWRKTTTTLLKYPAFAKQEVNPGRTRNNFVITLNGQTA</sequence>
<dbReference type="Pfam" id="PF11968">
    <property type="entry name" value="Bmt2"/>
    <property type="match status" value="1"/>
</dbReference>
<organism evidence="6 7">
    <name type="scientific">Cladobotryum mycophilum</name>
    <dbReference type="NCBI Taxonomy" id="491253"/>
    <lineage>
        <taxon>Eukaryota</taxon>
        <taxon>Fungi</taxon>
        <taxon>Dikarya</taxon>
        <taxon>Ascomycota</taxon>
        <taxon>Pezizomycotina</taxon>
        <taxon>Sordariomycetes</taxon>
        <taxon>Hypocreomycetidae</taxon>
        <taxon>Hypocreales</taxon>
        <taxon>Hypocreaceae</taxon>
        <taxon>Cladobotryum</taxon>
    </lineage>
</organism>
<accession>A0ABR0T080</accession>
<reference evidence="6 7" key="1">
    <citation type="submission" date="2024-01" db="EMBL/GenBank/DDBJ databases">
        <title>Complete genome of Cladobotryum mycophilum ATHUM6906.</title>
        <authorList>
            <person name="Christinaki A.C."/>
            <person name="Myridakis A.I."/>
            <person name="Kouvelis V.N."/>
        </authorList>
    </citation>
    <scope>NUCLEOTIDE SEQUENCE [LARGE SCALE GENOMIC DNA]</scope>
    <source>
        <strain evidence="6 7">ATHUM6906</strain>
    </source>
</reference>